<dbReference type="EMBL" id="FTOD01000004">
    <property type="protein sequence ID" value="SIS74696.1"/>
    <property type="molecule type" value="Genomic_DNA"/>
</dbReference>
<evidence type="ECO:0000313" key="2">
    <source>
        <dbReference type="Proteomes" id="UP000186795"/>
    </source>
</evidence>
<keyword evidence="2" id="KW-1185">Reference proteome</keyword>
<sequence length="264" mass="31659">MEEIERWLMFSYWGSYLKEDYMQVGLDVTEVLMKHWGQVEWLRGTLFSYDEGLKDVDSFDTVRKEILSDRDRYELYDVTFFNPTVTEEIYVNRLNVDDAMLTVAEFDDMKYFQTGDSTLNEQRVRKLLEVFTEVGSLPAIQELWMVNPERFAFMGHPAYLYRPRPLYERVENTLYTPKTKDEVARLVEEFEAHVSLEWVIDYFQDRLGKDAVQEMADGKIRVRFYDRELTQNKVNTREFLRTFEKDVDQFCREKEVTLYKGEAS</sequence>
<dbReference type="Proteomes" id="UP000186795">
    <property type="component" value="Unassembled WGS sequence"/>
</dbReference>
<organism evidence="1 2">
    <name type="scientific">Kroppenstedtia eburnea</name>
    <dbReference type="NCBI Taxonomy" id="714067"/>
    <lineage>
        <taxon>Bacteria</taxon>
        <taxon>Bacillati</taxon>
        <taxon>Bacillota</taxon>
        <taxon>Bacilli</taxon>
        <taxon>Bacillales</taxon>
        <taxon>Thermoactinomycetaceae</taxon>
        <taxon>Kroppenstedtia</taxon>
    </lineage>
</organism>
<name>A0A1N7LLK0_9BACL</name>
<evidence type="ECO:0000313" key="1">
    <source>
        <dbReference type="EMBL" id="SIS74696.1"/>
    </source>
</evidence>
<reference evidence="2" key="1">
    <citation type="submission" date="2017-01" db="EMBL/GenBank/DDBJ databases">
        <authorList>
            <person name="Varghese N."/>
            <person name="Submissions S."/>
        </authorList>
    </citation>
    <scope>NUCLEOTIDE SEQUENCE [LARGE SCALE GENOMIC DNA]</scope>
    <source>
        <strain evidence="2">DSM 45196</strain>
    </source>
</reference>
<dbReference type="AlphaFoldDB" id="A0A1N7LLK0"/>
<gene>
    <name evidence="1" type="ORF">SAMN05421790_104250</name>
</gene>
<dbReference type="RefSeq" id="WP_076524546.1">
    <property type="nucleotide sequence ID" value="NZ_CP048103.1"/>
</dbReference>
<protein>
    <submittedName>
        <fullName evidence="1">Uncharacterized protein</fullName>
    </submittedName>
</protein>
<dbReference type="OrthoDB" id="2988227at2"/>
<proteinExistence type="predicted"/>
<accession>A0A1N7LLK0</accession>